<feature type="transmembrane region" description="Helical" evidence="8">
    <location>
        <begin position="231"/>
        <end position="247"/>
    </location>
</feature>
<gene>
    <name evidence="9" type="ORF">SAMN02194393_01461</name>
</gene>
<feature type="transmembrane region" description="Helical" evidence="8">
    <location>
        <begin position="77"/>
        <end position="93"/>
    </location>
</feature>
<feature type="transmembrane region" description="Helical" evidence="8">
    <location>
        <begin position="201"/>
        <end position="219"/>
    </location>
</feature>
<dbReference type="GO" id="GO:0071555">
    <property type="term" value="P:cell wall organization"/>
    <property type="evidence" value="ECO:0007669"/>
    <property type="project" value="TreeGrafter"/>
</dbReference>
<keyword evidence="6 8" id="KW-0472">Membrane</keyword>
<feature type="transmembrane region" description="Helical" evidence="8">
    <location>
        <begin position="253"/>
        <end position="274"/>
    </location>
</feature>
<evidence type="ECO:0000256" key="2">
    <source>
        <dbReference type="ARBA" id="ARBA00022475"/>
    </source>
</evidence>
<feature type="binding site" evidence="7">
    <location>
        <position position="228"/>
    </location>
    <ligand>
        <name>Mg(2+)</name>
        <dbReference type="ChEBI" id="CHEBI:18420"/>
    </ligand>
</feature>
<evidence type="ECO:0000256" key="1">
    <source>
        <dbReference type="ARBA" id="ARBA00004651"/>
    </source>
</evidence>
<dbReference type="EMBL" id="FUZT01000003">
    <property type="protein sequence ID" value="SKC56429.1"/>
    <property type="molecule type" value="Genomic_DNA"/>
</dbReference>
<dbReference type="GO" id="GO:0009103">
    <property type="term" value="P:lipopolysaccharide biosynthetic process"/>
    <property type="evidence" value="ECO:0007669"/>
    <property type="project" value="TreeGrafter"/>
</dbReference>
<keyword evidence="4 8" id="KW-0812">Transmembrane</keyword>
<keyword evidence="2" id="KW-1003">Cell membrane</keyword>
<name>A0A1T5JYW4_9FIRM</name>
<reference evidence="9 10" key="1">
    <citation type="submission" date="2017-02" db="EMBL/GenBank/DDBJ databases">
        <authorList>
            <person name="Peterson S.W."/>
        </authorList>
    </citation>
    <scope>NUCLEOTIDE SEQUENCE [LARGE SCALE GENOMIC DNA]</scope>
    <source>
        <strain evidence="9 10">M1</strain>
    </source>
</reference>
<dbReference type="Pfam" id="PF00953">
    <property type="entry name" value="Glycos_transf_4"/>
    <property type="match status" value="1"/>
</dbReference>
<feature type="transmembrane region" description="Helical" evidence="8">
    <location>
        <begin position="328"/>
        <end position="346"/>
    </location>
</feature>
<feature type="transmembrane region" description="Helical" evidence="8">
    <location>
        <begin position="46"/>
        <end position="65"/>
    </location>
</feature>
<evidence type="ECO:0000256" key="6">
    <source>
        <dbReference type="ARBA" id="ARBA00023136"/>
    </source>
</evidence>
<dbReference type="PANTHER" id="PTHR22926">
    <property type="entry name" value="PHOSPHO-N-ACETYLMURAMOYL-PENTAPEPTIDE-TRANSFERASE"/>
    <property type="match status" value="1"/>
</dbReference>
<keyword evidence="7" id="KW-0460">Magnesium</keyword>
<protein>
    <submittedName>
        <fullName evidence="9">UDP-GlcNAc:undecaprenyl-phosphate GlcNAc-1-phosphate transferase</fullName>
    </submittedName>
</protein>
<comment type="subcellular location">
    <subcellularLocation>
        <location evidence="1">Cell membrane</location>
        <topology evidence="1">Multi-pass membrane protein</topology>
    </subcellularLocation>
</comment>
<dbReference type="InterPro" id="IPR000715">
    <property type="entry name" value="Glycosyl_transferase_4"/>
</dbReference>
<evidence type="ECO:0000256" key="5">
    <source>
        <dbReference type="ARBA" id="ARBA00022989"/>
    </source>
</evidence>
<accession>A0A1T5JYW4</accession>
<dbReference type="CDD" id="cd06853">
    <property type="entry name" value="GT_WecA_like"/>
    <property type="match status" value="1"/>
</dbReference>
<dbReference type="Proteomes" id="UP000190285">
    <property type="component" value="Unassembled WGS sequence"/>
</dbReference>
<dbReference type="OrthoDB" id="9805475at2"/>
<dbReference type="GO" id="GO:0044038">
    <property type="term" value="P:cell wall macromolecule biosynthetic process"/>
    <property type="evidence" value="ECO:0007669"/>
    <property type="project" value="TreeGrafter"/>
</dbReference>
<evidence type="ECO:0000313" key="10">
    <source>
        <dbReference type="Proteomes" id="UP000190285"/>
    </source>
</evidence>
<feature type="transmembrane region" description="Helical" evidence="8">
    <location>
        <begin position="142"/>
        <end position="159"/>
    </location>
</feature>
<sequence>MTRFILPGAIAALVSFLSTPIVKKLAHKVGAIDIPKDDRRVHKTPIPRLGGLAIFLGFIVSILILFKINLLEINREIFGMVLGALIIAAMGFVDDIRPLPAKVKLLVQIAAAIILIKFGIKIEYITNFFKSDTIGFLSQETIKLSILSIPLTIFWVVGITNTVNLIDGLDGLAAGISAIAALTLAYVAYAKPELSNSQDTLMLTLALAGSCIGFLPYNFNPAKIFMGDTGSLFLGYILAAISINGFIKGPTAIAMIIPIFALGLPIFDTTFAILRRAFNGKPIMQADKGHLHHRLLSIGMGQKRAVLILYTISSFLGFSGAFLLEQEYVNSAIMLVITVAIVAIPINQTWVEKHKASNADKRH</sequence>
<dbReference type="GO" id="GO:0016780">
    <property type="term" value="F:phosphotransferase activity, for other substituted phosphate groups"/>
    <property type="evidence" value="ECO:0007669"/>
    <property type="project" value="InterPro"/>
</dbReference>
<evidence type="ECO:0000256" key="8">
    <source>
        <dbReference type="SAM" id="Phobius"/>
    </source>
</evidence>
<evidence type="ECO:0000256" key="7">
    <source>
        <dbReference type="PIRSR" id="PIRSR600715-1"/>
    </source>
</evidence>
<feature type="transmembrane region" description="Helical" evidence="8">
    <location>
        <begin position="304"/>
        <end position="322"/>
    </location>
</feature>
<keyword evidence="3 9" id="KW-0808">Transferase</keyword>
<dbReference type="RefSeq" id="WP_079490486.1">
    <property type="nucleotide sequence ID" value="NZ_FUZT01000003.1"/>
</dbReference>
<keyword evidence="5 8" id="KW-1133">Transmembrane helix</keyword>
<feature type="transmembrane region" description="Helical" evidence="8">
    <location>
        <begin position="171"/>
        <end position="189"/>
    </location>
</feature>
<dbReference type="AlphaFoldDB" id="A0A1T5JYW4"/>
<dbReference type="STRING" id="36842.SAMN02194393_01461"/>
<keyword evidence="7" id="KW-0479">Metal-binding</keyword>
<keyword evidence="10" id="KW-1185">Reference proteome</keyword>
<evidence type="ECO:0000313" key="9">
    <source>
        <dbReference type="EMBL" id="SKC56429.1"/>
    </source>
</evidence>
<comment type="cofactor">
    <cofactor evidence="7">
        <name>Mg(2+)</name>
        <dbReference type="ChEBI" id="CHEBI:18420"/>
    </cofactor>
</comment>
<evidence type="ECO:0000256" key="4">
    <source>
        <dbReference type="ARBA" id="ARBA00022692"/>
    </source>
</evidence>
<proteinExistence type="predicted"/>
<dbReference type="PROSITE" id="PS01348">
    <property type="entry name" value="MRAY_2"/>
    <property type="match status" value="1"/>
</dbReference>
<feature type="transmembrane region" description="Helical" evidence="8">
    <location>
        <begin position="105"/>
        <end position="122"/>
    </location>
</feature>
<dbReference type="GO" id="GO:0005886">
    <property type="term" value="C:plasma membrane"/>
    <property type="evidence" value="ECO:0007669"/>
    <property type="project" value="UniProtKB-SubCell"/>
</dbReference>
<feature type="transmembrane region" description="Helical" evidence="8">
    <location>
        <begin position="6"/>
        <end position="26"/>
    </location>
</feature>
<dbReference type="PANTHER" id="PTHR22926:SF3">
    <property type="entry name" value="UNDECAPRENYL-PHOSPHATE ALPHA-N-ACETYLGLUCOSAMINYL 1-PHOSPHATE TRANSFERASE"/>
    <property type="match status" value="1"/>
</dbReference>
<feature type="binding site" evidence="7">
    <location>
        <position position="164"/>
    </location>
    <ligand>
        <name>Mg(2+)</name>
        <dbReference type="ChEBI" id="CHEBI:18420"/>
    </ligand>
</feature>
<dbReference type="GO" id="GO:0046872">
    <property type="term" value="F:metal ion binding"/>
    <property type="evidence" value="ECO:0007669"/>
    <property type="project" value="UniProtKB-KW"/>
</dbReference>
<dbReference type="InterPro" id="IPR018480">
    <property type="entry name" value="PNAcMuramoyl-5peptid_Trfase_CS"/>
</dbReference>
<organism evidence="9 10">
    <name type="scientific">Maledivibacter halophilus</name>
    <dbReference type="NCBI Taxonomy" id="36842"/>
    <lineage>
        <taxon>Bacteria</taxon>
        <taxon>Bacillati</taxon>
        <taxon>Bacillota</taxon>
        <taxon>Clostridia</taxon>
        <taxon>Peptostreptococcales</taxon>
        <taxon>Caminicellaceae</taxon>
        <taxon>Maledivibacter</taxon>
    </lineage>
</organism>
<evidence type="ECO:0000256" key="3">
    <source>
        <dbReference type="ARBA" id="ARBA00022679"/>
    </source>
</evidence>